<comment type="caution">
    <text evidence="3">The sequence shown here is derived from an EMBL/GenBank/DDBJ whole genome shotgun (WGS) entry which is preliminary data.</text>
</comment>
<organism evidence="3 4">
    <name type="scientific">Sphingobacterium kyonggiense</name>
    <dbReference type="NCBI Taxonomy" id="714075"/>
    <lineage>
        <taxon>Bacteria</taxon>
        <taxon>Pseudomonadati</taxon>
        <taxon>Bacteroidota</taxon>
        <taxon>Sphingobacteriia</taxon>
        <taxon>Sphingobacteriales</taxon>
        <taxon>Sphingobacteriaceae</taxon>
        <taxon>Sphingobacterium</taxon>
    </lineage>
</organism>
<dbReference type="SUPFAM" id="SSF53756">
    <property type="entry name" value="UDP-Glycosyltransferase/glycogen phosphorylase"/>
    <property type="match status" value="1"/>
</dbReference>
<dbReference type="InterPro" id="IPR001296">
    <property type="entry name" value="Glyco_trans_1"/>
</dbReference>
<feature type="domain" description="Glycosyl transferase family 1" evidence="1">
    <location>
        <begin position="187"/>
        <end position="345"/>
    </location>
</feature>
<dbReference type="PANTHER" id="PTHR45947">
    <property type="entry name" value="SULFOQUINOVOSYL TRANSFERASE SQD2"/>
    <property type="match status" value="1"/>
</dbReference>
<name>A0ABP7YVI3_9SPHI</name>
<dbReference type="InterPro" id="IPR028098">
    <property type="entry name" value="Glyco_trans_4-like_N"/>
</dbReference>
<evidence type="ECO:0000259" key="2">
    <source>
        <dbReference type="Pfam" id="PF13439"/>
    </source>
</evidence>
<dbReference type="PANTHER" id="PTHR45947:SF3">
    <property type="entry name" value="SULFOQUINOVOSYL TRANSFERASE SQD2"/>
    <property type="match status" value="1"/>
</dbReference>
<dbReference type="Pfam" id="PF00534">
    <property type="entry name" value="Glycos_transf_1"/>
    <property type="match status" value="1"/>
</dbReference>
<gene>
    <name evidence="3" type="ORF">GCM10022216_22430</name>
</gene>
<dbReference type="RefSeq" id="WP_344674814.1">
    <property type="nucleotide sequence ID" value="NZ_BAAAZI010000009.1"/>
</dbReference>
<dbReference type="Pfam" id="PF13439">
    <property type="entry name" value="Glyco_transf_4"/>
    <property type="match status" value="1"/>
</dbReference>
<evidence type="ECO:0000313" key="3">
    <source>
        <dbReference type="EMBL" id="GAA4141968.1"/>
    </source>
</evidence>
<reference evidence="4" key="1">
    <citation type="journal article" date="2019" name="Int. J. Syst. Evol. Microbiol.">
        <title>The Global Catalogue of Microorganisms (GCM) 10K type strain sequencing project: providing services to taxonomists for standard genome sequencing and annotation.</title>
        <authorList>
            <consortium name="The Broad Institute Genomics Platform"/>
            <consortium name="The Broad Institute Genome Sequencing Center for Infectious Disease"/>
            <person name="Wu L."/>
            <person name="Ma J."/>
        </authorList>
    </citation>
    <scope>NUCLEOTIDE SEQUENCE [LARGE SCALE GENOMIC DNA]</scope>
    <source>
        <strain evidence="4">JCM 16704</strain>
    </source>
</reference>
<proteinExistence type="predicted"/>
<protein>
    <submittedName>
        <fullName evidence="3">Glycosyltransferase family 4 protein</fullName>
    </submittedName>
</protein>
<evidence type="ECO:0000259" key="1">
    <source>
        <dbReference type="Pfam" id="PF00534"/>
    </source>
</evidence>
<sequence>MKVLQLGKFYPIRGGVEKVMYDLMLGLSAAGIDCDMLCASTENHPAAEIQLNKHAKLMVMPTNIKVAATMLAPTMVIKLRNIAKQYDIIHIHHPDPMATLALFLSGYKGKVILHWHSDILKQKTLLKLYKPLQSWLIKRANLIVGTTPVYVKESSFLDKVQNKVDYIPIGIEANTGNPGLESSIKAQYPGKFIVFSLGRLVEYKGFEYLIRSAALLPENFQILIGGKGPLEGELKELISELGLTDKVKLLGFLSDEEVDAYFAVCDIFCLSSIWKTEAFAIVQIEAMAKGKPIVTADIPGSGVSWVNKDGVSGIVVPIENPQALANAFMKLEEDKEFREKCIEGSISRYHDYFSRDKMVGKCLQLYRKVLSN</sequence>
<evidence type="ECO:0000313" key="4">
    <source>
        <dbReference type="Proteomes" id="UP001500101"/>
    </source>
</evidence>
<dbReference type="EMBL" id="BAAAZI010000009">
    <property type="protein sequence ID" value="GAA4141968.1"/>
    <property type="molecule type" value="Genomic_DNA"/>
</dbReference>
<accession>A0ABP7YVI3</accession>
<dbReference type="Gene3D" id="3.40.50.2000">
    <property type="entry name" value="Glycogen Phosphorylase B"/>
    <property type="match status" value="2"/>
</dbReference>
<feature type="domain" description="Glycosyltransferase subfamily 4-like N-terminal" evidence="2">
    <location>
        <begin position="14"/>
        <end position="172"/>
    </location>
</feature>
<dbReference type="Proteomes" id="UP001500101">
    <property type="component" value="Unassembled WGS sequence"/>
</dbReference>
<dbReference type="InterPro" id="IPR050194">
    <property type="entry name" value="Glycosyltransferase_grp1"/>
</dbReference>
<keyword evidence="4" id="KW-1185">Reference proteome</keyword>